<keyword evidence="3 6" id="KW-0808">Transferase</keyword>
<accession>A0A6J4L8F4</accession>
<name>A0A6J4L8F4_9ACTN</name>
<evidence type="ECO:0000259" key="8">
    <source>
        <dbReference type="Pfam" id="PF01583"/>
    </source>
</evidence>
<dbReference type="EC" id="2.7.1.25" evidence="2 6"/>
<sequence length="195" mass="20771">MTALDERQDPAAPVTPATYGATVWLTGLPSAGKTTLATALAARLHERGVSGVENLDGDEVREFLSRGLGFSREDRDTNVLRIGWVAATLAKHGVLVLASVISPYAATRQAVRALHDARGAAFLEVHVATPVEVCSERDVKGLYARQRAGDLQGLTGVDAPYEAPTAPDARVPTHEQSLEQSVDQLLAVLQERGLL</sequence>
<dbReference type="GO" id="GO:0005524">
    <property type="term" value="F:ATP binding"/>
    <property type="evidence" value="ECO:0007669"/>
    <property type="project" value="UniProtKB-UniRule"/>
</dbReference>
<dbReference type="SUPFAM" id="SSF52540">
    <property type="entry name" value="P-loop containing nucleoside triphosphate hydrolases"/>
    <property type="match status" value="1"/>
</dbReference>
<dbReference type="NCBIfam" id="TIGR00455">
    <property type="entry name" value="apsK"/>
    <property type="match status" value="1"/>
</dbReference>
<dbReference type="NCBIfam" id="NF003013">
    <property type="entry name" value="PRK03846.1"/>
    <property type="match status" value="1"/>
</dbReference>
<feature type="domain" description="APS kinase" evidence="8">
    <location>
        <begin position="20"/>
        <end position="171"/>
    </location>
</feature>
<comment type="function">
    <text evidence="6 7">Catalyzes the synthesis of activated sulfate.</text>
</comment>
<dbReference type="GO" id="GO:0004781">
    <property type="term" value="F:sulfate adenylyltransferase (ATP) activity"/>
    <property type="evidence" value="ECO:0007669"/>
    <property type="project" value="TreeGrafter"/>
</dbReference>
<dbReference type="AlphaFoldDB" id="A0A6J4L8F4"/>
<evidence type="ECO:0000256" key="3">
    <source>
        <dbReference type="ARBA" id="ARBA00022679"/>
    </source>
</evidence>
<comment type="pathway">
    <text evidence="6 7">Sulfur metabolism; hydrogen sulfide biosynthesis; sulfite from sulfate: step 2/3.</text>
</comment>
<dbReference type="InterPro" id="IPR050512">
    <property type="entry name" value="Sulf_AdTrans/APS_kinase"/>
</dbReference>
<proteinExistence type="inferred from homology"/>
<dbReference type="InterPro" id="IPR027417">
    <property type="entry name" value="P-loop_NTPase"/>
</dbReference>
<dbReference type="PANTHER" id="PTHR42700">
    <property type="entry name" value="SULFATE ADENYLYLTRANSFERASE"/>
    <property type="match status" value="1"/>
</dbReference>
<protein>
    <recommendedName>
        <fullName evidence="2 6">Adenylyl-sulfate kinase</fullName>
        <ecNumber evidence="2 6">2.7.1.25</ecNumber>
    </recommendedName>
    <alternativeName>
        <fullName evidence="6">APS kinase</fullName>
    </alternativeName>
    <alternativeName>
        <fullName evidence="6">ATP adenosine-5'-phosphosulfate 3'-phosphotransferase</fullName>
    </alternativeName>
    <alternativeName>
        <fullName evidence="6">Adenosine-5'-phosphosulfate kinase</fullName>
    </alternativeName>
</protein>
<evidence type="ECO:0000256" key="1">
    <source>
        <dbReference type="ARBA" id="ARBA00001823"/>
    </source>
</evidence>
<comment type="catalytic activity">
    <reaction evidence="1 6 7">
        <text>adenosine 5'-phosphosulfate + ATP = 3'-phosphoadenylyl sulfate + ADP + H(+)</text>
        <dbReference type="Rhea" id="RHEA:24152"/>
        <dbReference type="ChEBI" id="CHEBI:15378"/>
        <dbReference type="ChEBI" id="CHEBI:30616"/>
        <dbReference type="ChEBI" id="CHEBI:58243"/>
        <dbReference type="ChEBI" id="CHEBI:58339"/>
        <dbReference type="ChEBI" id="CHEBI:456216"/>
        <dbReference type="EC" id="2.7.1.25"/>
    </reaction>
</comment>
<dbReference type="GO" id="GO:0070814">
    <property type="term" value="P:hydrogen sulfide biosynthetic process"/>
    <property type="evidence" value="ECO:0007669"/>
    <property type="project" value="UniProtKB-UniRule"/>
</dbReference>
<dbReference type="PANTHER" id="PTHR42700:SF1">
    <property type="entry name" value="SULFATE ADENYLYLTRANSFERASE"/>
    <property type="match status" value="1"/>
</dbReference>
<dbReference type="EMBL" id="CADCUB010000074">
    <property type="protein sequence ID" value="CAA9325118.1"/>
    <property type="molecule type" value="Genomic_DNA"/>
</dbReference>
<feature type="active site" description="Phosphoserine intermediate" evidence="6">
    <location>
        <position position="102"/>
    </location>
</feature>
<evidence type="ECO:0000256" key="5">
    <source>
        <dbReference type="ARBA" id="ARBA00022840"/>
    </source>
</evidence>
<dbReference type="GO" id="GO:0004020">
    <property type="term" value="F:adenylylsulfate kinase activity"/>
    <property type="evidence" value="ECO:0007669"/>
    <property type="project" value="UniProtKB-UniRule"/>
</dbReference>
<gene>
    <name evidence="6" type="primary">cysC</name>
    <name evidence="9" type="ORF">AVDCRST_MAG07-1510</name>
</gene>
<evidence type="ECO:0000256" key="6">
    <source>
        <dbReference type="HAMAP-Rule" id="MF_00065"/>
    </source>
</evidence>
<dbReference type="HAMAP" id="MF_00065">
    <property type="entry name" value="Adenylyl_sulf_kinase"/>
    <property type="match status" value="1"/>
</dbReference>
<keyword evidence="5 6" id="KW-0067">ATP-binding</keyword>
<evidence type="ECO:0000313" key="9">
    <source>
        <dbReference type="EMBL" id="CAA9325118.1"/>
    </source>
</evidence>
<evidence type="ECO:0000256" key="2">
    <source>
        <dbReference type="ARBA" id="ARBA00012121"/>
    </source>
</evidence>
<evidence type="ECO:0000256" key="4">
    <source>
        <dbReference type="ARBA" id="ARBA00022741"/>
    </source>
</evidence>
<keyword evidence="4 6" id="KW-0547">Nucleotide-binding</keyword>
<evidence type="ECO:0000256" key="7">
    <source>
        <dbReference type="RuleBase" id="RU004347"/>
    </source>
</evidence>
<keyword evidence="6" id="KW-0597">Phosphoprotein</keyword>
<dbReference type="UniPathway" id="UPA00140">
    <property type="reaction ID" value="UER00205"/>
</dbReference>
<feature type="binding site" evidence="6">
    <location>
        <begin position="27"/>
        <end position="34"/>
    </location>
    <ligand>
        <name>ATP</name>
        <dbReference type="ChEBI" id="CHEBI:30616"/>
    </ligand>
</feature>
<keyword evidence="6 7" id="KW-0418">Kinase</keyword>
<dbReference type="Gene3D" id="3.40.50.300">
    <property type="entry name" value="P-loop containing nucleotide triphosphate hydrolases"/>
    <property type="match status" value="1"/>
</dbReference>
<dbReference type="InterPro" id="IPR059117">
    <property type="entry name" value="APS_kinase_dom"/>
</dbReference>
<comment type="similarity">
    <text evidence="6 7">Belongs to the APS kinase family.</text>
</comment>
<dbReference type="InterPro" id="IPR002891">
    <property type="entry name" value="APS"/>
</dbReference>
<dbReference type="Pfam" id="PF01583">
    <property type="entry name" value="APS_kinase"/>
    <property type="match status" value="1"/>
</dbReference>
<dbReference type="GO" id="GO:0005737">
    <property type="term" value="C:cytoplasm"/>
    <property type="evidence" value="ECO:0007669"/>
    <property type="project" value="TreeGrafter"/>
</dbReference>
<dbReference type="CDD" id="cd02027">
    <property type="entry name" value="APSK"/>
    <property type="match status" value="1"/>
</dbReference>
<reference evidence="9" key="1">
    <citation type="submission" date="2020-02" db="EMBL/GenBank/DDBJ databases">
        <authorList>
            <person name="Meier V. D."/>
        </authorList>
    </citation>
    <scope>NUCLEOTIDE SEQUENCE</scope>
    <source>
        <strain evidence="9">AVDCRST_MAG07</strain>
    </source>
</reference>
<dbReference type="GO" id="GO:0019379">
    <property type="term" value="P:sulfate assimilation, phosphoadenylyl sulfate reduction by phosphoadenylyl-sulfate reductase (thioredoxin)"/>
    <property type="evidence" value="ECO:0007669"/>
    <property type="project" value="TreeGrafter"/>
</dbReference>
<dbReference type="GO" id="GO:0010134">
    <property type="term" value="P:sulfate assimilation via adenylyl sulfate reduction"/>
    <property type="evidence" value="ECO:0007669"/>
    <property type="project" value="TreeGrafter"/>
</dbReference>
<organism evidence="9">
    <name type="scientific">uncultured Frankineae bacterium</name>
    <dbReference type="NCBI Taxonomy" id="437475"/>
    <lineage>
        <taxon>Bacteria</taxon>
        <taxon>Bacillati</taxon>
        <taxon>Actinomycetota</taxon>
        <taxon>Actinomycetes</taxon>
        <taxon>Frankiales</taxon>
        <taxon>environmental samples</taxon>
    </lineage>
</organism>